<dbReference type="PROSITE" id="PS50893">
    <property type="entry name" value="ABC_TRANSPORTER_2"/>
    <property type="match status" value="1"/>
</dbReference>
<evidence type="ECO:0000259" key="10">
    <source>
        <dbReference type="PROSITE" id="PS50893"/>
    </source>
</evidence>
<keyword evidence="4 9" id="KW-0812">Transmembrane</keyword>
<feature type="transmembrane region" description="Helical" evidence="9">
    <location>
        <begin position="309"/>
        <end position="330"/>
    </location>
</feature>
<feature type="transmembrane region" description="Helical" evidence="9">
    <location>
        <begin position="189"/>
        <end position="207"/>
    </location>
</feature>
<evidence type="ECO:0000259" key="11">
    <source>
        <dbReference type="PROSITE" id="PS50929"/>
    </source>
</evidence>
<dbReference type="InterPro" id="IPR017871">
    <property type="entry name" value="ABC_transporter-like_CS"/>
</dbReference>
<dbReference type="GO" id="GO:0015421">
    <property type="term" value="F:ABC-type oligopeptide transporter activity"/>
    <property type="evidence" value="ECO:0007669"/>
    <property type="project" value="TreeGrafter"/>
</dbReference>
<feature type="transmembrane region" description="Helical" evidence="9">
    <location>
        <begin position="86"/>
        <end position="107"/>
    </location>
</feature>
<dbReference type="Pfam" id="PF00664">
    <property type="entry name" value="ABC_membrane"/>
    <property type="match status" value="1"/>
</dbReference>
<gene>
    <name evidence="12" type="ORF">EFY79_15820</name>
</gene>
<organism evidence="12 13">
    <name type="scientific">Hanamia caeni</name>
    <dbReference type="NCBI Taxonomy" id="2294116"/>
    <lineage>
        <taxon>Bacteria</taxon>
        <taxon>Pseudomonadati</taxon>
        <taxon>Bacteroidota</taxon>
        <taxon>Chitinophagia</taxon>
        <taxon>Chitinophagales</taxon>
        <taxon>Chitinophagaceae</taxon>
        <taxon>Hanamia</taxon>
    </lineage>
</organism>
<evidence type="ECO:0000256" key="1">
    <source>
        <dbReference type="ARBA" id="ARBA00004651"/>
    </source>
</evidence>
<dbReference type="SUPFAM" id="SSF90123">
    <property type="entry name" value="ABC transporter transmembrane region"/>
    <property type="match status" value="1"/>
</dbReference>
<feature type="transmembrane region" description="Helical" evidence="9">
    <location>
        <begin position="272"/>
        <end position="297"/>
    </location>
</feature>
<dbReference type="FunFam" id="3.40.50.300:FF:000221">
    <property type="entry name" value="Multidrug ABC transporter ATP-binding protein"/>
    <property type="match status" value="1"/>
</dbReference>
<dbReference type="PANTHER" id="PTHR43394:SF1">
    <property type="entry name" value="ATP-BINDING CASSETTE SUB-FAMILY B MEMBER 10, MITOCHONDRIAL"/>
    <property type="match status" value="1"/>
</dbReference>
<feature type="transmembrane region" description="Helical" evidence="9">
    <location>
        <begin position="12"/>
        <end position="31"/>
    </location>
</feature>
<dbReference type="InterPro" id="IPR039421">
    <property type="entry name" value="Type_1_exporter"/>
</dbReference>
<dbReference type="Pfam" id="PF00005">
    <property type="entry name" value="ABC_tran"/>
    <property type="match status" value="1"/>
</dbReference>
<dbReference type="GO" id="GO:0005524">
    <property type="term" value="F:ATP binding"/>
    <property type="evidence" value="ECO:0007669"/>
    <property type="project" value="UniProtKB-KW"/>
</dbReference>
<dbReference type="Gene3D" id="3.40.50.300">
    <property type="entry name" value="P-loop containing nucleotide triphosphate hydrolases"/>
    <property type="match status" value="1"/>
</dbReference>
<evidence type="ECO:0000313" key="12">
    <source>
        <dbReference type="EMBL" id="RNI34171.1"/>
    </source>
</evidence>
<feature type="transmembrane region" description="Helical" evidence="9">
    <location>
        <begin position="164"/>
        <end position="183"/>
    </location>
</feature>
<comment type="subcellular location">
    <subcellularLocation>
        <location evidence="1">Cell membrane</location>
        <topology evidence="1">Multi-pass membrane protein</topology>
    </subcellularLocation>
</comment>
<evidence type="ECO:0000256" key="4">
    <source>
        <dbReference type="ARBA" id="ARBA00022692"/>
    </source>
</evidence>
<dbReference type="PROSITE" id="PS00211">
    <property type="entry name" value="ABC_TRANSPORTER_1"/>
    <property type="match status" value="1"/>
</dbReference>
<feature type="domain" description="ABC transmembrane type-1" evidence="11">
    <location>
        <begin position="19"/>
        <end position="332"/>
    </location>
</feature>
<dbReference type="GO" id="GO:0016887">
    <property type="term" value="F:ATP hydrolysis activity"/>
    <property type="evidence" value="ECO:0007669"/>
    <property type="project" value="InterPro"/>
</dbReference>
<keyword evidence="13" id="KW-1185">Reference proteome</keyword>
<evidence type="ECO:0000256" key="8">
    <source>
        <dbReference type="ARBA" id="ARBA00023136"/>
    </source>
</evidence>
<reference evidence="12 13" key="1">
    <citation type="submission" date="2018-11" db="EMBL/GenBank/DDBJ databases">
        <title>Draft genome sequence of Ferruginibacter sp. BO-59.</title>
        <authorList>
            <person name="Im W.T."/>
        </authorList>
    </citation>
    <scope>NUCLEOTIDE SEQUENCE [LARGE SCALE GENOMIC DNA]</scope>
    <source>
        <strain evidence="12 13">BO-59</strain>
    </source>
</reference>
<keyword evidence="5" id="KW-0547">Nucleotide-binding</keyword>
<dbReference type="InterPro" id="IPR003439">
    <property type="entry name" value="ABC_transporter-like_ATP-bd"/>
</dbReference>
<dbReference type="AlphaFoldDB" id="A0A3M9N8U8"/>
<sequence>MSHLKSLNKYFWRYKWMLVLGTIFIVLSNYFRILAPQVTKYVLNTVEVSLSHGPQVTPKSATHYDPLVTVFVSRLNRGDVSYQTKILYSGIILLVIALISGLFMFLMRQTIIVMSRHIEYAQKNEIFSHYQKLDSHFFKTHNTGDLMSRISEDVSRVRSYVGPAVMYVINLAATIGFSVTYMVNENKELTLYVLAPLPILAITIYYVNTIINRKADKIQSLLSDLTTNAQESYSGIRVIKSFVQEKAMLGFFDKNSEDYRTQSISLAKTEAIYFPAMGLMIGLSTLITILIGGMYVINGSISIGVIGEFIMYVLLLTFPVSAIGWTASMIQRAATSQRRINEFLHTTPSIENPEIPQKPVLKGDIEFRHVDFVYPHTGIHAIKDFSLHIKKGQKIAIIGKTGSGKSTIAQLMLRMYDPQKGNIFYDGIAVTKIDLKSLRSQISYVPQDVFLFSDSVEKNIGFALSDPPKQKVMEAAENAVVAREINSFPGKYNTLIGERGVTLSGGQKQRISIARALIKEHEIIVFDDCLSAVDAKTENEIISNLYQFLHEKTAIIITHRIFSLFSFDKIVVLQDGAIAEQGTHQTLLEKNGLYTEMYRRQQEQDKKMVES</sequence>
<keyword evidence="7 9" id="KW-1133">Transmembrane helix</keyword>
<dbReference type="InterPro" id="IPR036640">
    <property type="entry name" value="ABC1_TM_sf"/>
</dbReference>
<dbReference type="SUPFAM" id="SSF52540">
    <property type="entry name" value="P-loop containing nucleoside triphosphate hydrolases"/>
    <property type="match status" value="1"/>
</dbReference>
<evidence type="ECO:0000256" key="3">
    <source>
        <dbReference type="ARBA" id="ARBA00022475"/>
    </source>
</evidence>
<name>A0A3M9N8U8_9BACT</name>
<dbReference type="PANTHER" id="PTHR43394">
    <property type="entry name" value="ATP-DEPENDENT PERMEASE MDL1, MITOCHONDRIAL"/>
    <property type="match status" value="1"/>
</dbReference>
<dbReference type="InterPro" id="IPR003593">
    <property type="entry name" value="AAA+_ATPase"/>
</dbReference>
<dbReference type="InterPro" id="IPR011527">
    <property type="entry name" value="ABC1_TM_dom"/>
</dbReference>
<feature type="domain" description="ABC transporter" evidence="10">
    <location>
        <begin position="365"/>
        <end position="600"/>
    </location>
</feature>
<keyword evidence="2" id="KW-0813">Transport</keyword>
<dbReference type="RefSeq" id="WP_123121713.1">
    <property type="nucleotide sequence ID" value="NZ_RJJR01000014.1"/>
</dbReference>
<protein>
    <submittedName>
        <fullName evidence="12">ABC transporter ATP-binding protein</fullName>
    </submittedName>
</protein>
<evidence type="ECO:0000256" key="5">
    <source>
        <dbReference type="ARBA" id="ARBA00022741"/>
    </source>
</evidence>
<dbReference type="InterPro" id="IPR027417">
    <property type="entry name" value="P-loop_NTPase"/>
</dbReference>
<keyword evidence="3" id="KW-1003">Cell membrane</keyword>
<dbReference type="CDD" id="cd18541">
    <property type="entry name" value="ABC_6TM_TmrB_like"/>
    <property type="match status" value="1"/>
</dbReference>
<keyword evidence="6 12" id="KW-0067">ATP-binding</keyword>
<evidence type="ECO:0000313" key="13">
    <source>
        <dbReference type="Proteomes" id="UP000267223"/>
    </source>
</evidence>
<evidence type="ECO:0000256" key="6">
    <source>
        <dbReference type="ARBA" id="ARBA00022840"/>
    </source>
</evidence>
<evidence type="ECO:0000256" key="7">
    <source>
        <dbReference type="ARBA" id="ARBA00022989"/>
    </source>
</evidence>
<proteinExistence type="predicted"/>
<dbReference type="Proteomes" id="UP000267223">
    <property type="component" value="Unassembled WGS sequence"/>
</dbReference>
<dbReference type="Gene3D" id="1.20.1560.10">
    <property type="entry name" value="ABC transporter type 1, transmembrane domain"/>
    <property type="match status" value="1"/>
</dbReference>
<keyword evidence="8 9" id="KW-0472">Membrane</keyword>
<dbReference type="GO" id="GO:0005886">
    <property type="term" value="C:plasma membrane"/>
    <property type="evidence" value="ECO:0007669"/>
    <property type="project" value="UniProtKB-SubCell"/>
</dbReference>
<evidence type="ECO:0000256" key="2">
    <source>
        <dbReference type="ARBA" id="ARBA00022448"/>
    </source>
</evidence>
<dbReference type="PROSITE" id="PS50929">
    <property type="entry name" value="ABC_TM1F"/>
    <property type="match status" value="1"/>
</dbReference>
<accession>A0A3M9N8U8</accession>
<dbReference type="OrthoDB" id="9780296at2"/>
<comment type="caution">
    <text evidence="12">The sequence shown here is derived from an EMBL/GenBank/DDBJ whole genome shotgun (WGS) entry which is preliminary data.</text>
</comment>
<dbReference type="EMBL" id="RJJR01000014">
    <property type="protein sequence ID" value="RNI34171.1"/>
    <property type="molecule type" value="Genomic_DNA"/>
</dbReference>
<evidence type="ECO:0000256" key="9">
    <source>
        <dbReference type="SAM" id="Phobius"/>
    </source>
</evidence>
<dbReference type="SMART" id="SM00382">
    <property type="entry name" value="AAA"/>
    <property type="match status" value="1"/>
</dbReference>